<dbReference type="AlphaFoldDB" id="A0A7W7SUM7"/>
<dbReference type="Pfam" id="PF11992">
    <property type="entry name" value="TgpA_N"/>
    <property type="match status" value="1"/>
</dbReference>
<evidence type="ECO:0000256" key="2">
    <source>
        <dbReference type="SAM" id="Phobius"/>
    </source>
</evidence>
<dbReference type="Gene3D" id="3.10.620.30">
    <property type="match status" value="1"/>
</dbReference>
<evidence type="ECO:0000313" key="4">
    <source>
        <dbReference type="EMBL" id="MBB4961273.1"/>
    </source>
</evidence>
<dbReference type="GO" id="GO:0008233">
    <property type="term" value="F:peptidase activity"/>
    <property type="evidence" value="ECO:0007669"/>
    <property type="project" value="UniProtKB-KW"/>
</dbReference>
<dbReference type="SUPFAM" id="SSF54001">
    <property type="entry name" value="Cysteine proteinases"/>
    <property type="match status" value="1"/>
</dbReference>
<keyword evidence="2" id="KW-0812">Transmembrane</keyword>
<feature type="transmembrane region" description="Helical" evidence="2">
    <location>
        <begin position="144"/>
        <end position="162"/>
    </location>
</feature>
<accession>A0A7W7SUM7</accession>
<dbReference type="Pfam" id="PF01841">
    <property type="entry name" value="Transglut_core"/>
    <property type="match status" value="1"/>
</dbReference>
<evidence type="ECO:0000256" key="1">
    <source>
        <dbReference type="SAM" id="MobiDB-lite"/>
    </source>
</evidence>
<dbReference type="PANTHER" id="PTHR42736">
    <property type="entry name" value="PROTEIN-GLUTAMINE GAMMA-GLUTAMYLTRANSFERASE"/>
    <property type="match status" value="1"/>
</dbReference>
<feature type="compositionally biased region" description="Polar residues" evidence="1">
    <location>
        <begin position="553"/>
        <end position="562"/>
    </location>
</feature>
<name>A0A7W7SUM7_9ACTN</name>
<feature type="domain" description="Transglutaminase-like" evidence="3">
    <location>
        <begin position="478"/>
        <end position="548"/>
    </location>
</feature>
<feature type="transmembrane region" description="Helical" evidence="2">
    <location>
        <begin position="31"/>
        <end position="49"/>
    </location>
</feature>
<feature type="region of interest" description="Disordered" evidence="1">
    <location>
        <begin position="552"/>
        <end position="604"/>
    </location>
</feature>
<dbReference type="InterPro" id="IPR038765">
    <property type="entry name" value="Papain-like_cys_pep_sf"/>
</dbReference>
<reference evidence="4 5" key="1">
    <citation type="submission" date="2020-08" db="EMBL/GenBank/DDBJ databases">
        <title>Sequencing the genomes of 1000 actinobacteria strains.</title>
        <authorList>
            <person name="Klenk H.-P."/>
        </authorList>
    </citation>
    <scope>NUCLEOTIDE SEQUENCE [LARGE SCALE GENOMIC DNA]</scope>
    <source>
        <strain evidence="4 5">DSM 45886</strain>
    </source>
</reference>
<dbReference type="SMART" id="SM00460">
    <property type="entry name" value="TGc"/>
    <property type="match status" value="1"/>
</dbReference>
<evidence type="ECO:0000313" key="5">
    <source>
        <dbReference type="Proteomes" id="UP000578819"/>
    </source>
</evidence>
<dbReference type="Proteomes" id="UP000578819">
    <property type="component" value="Unassembled WGS sequence"/>
</dbReference>
<feature type="transmembrane region" description="Helical" evidence="2">
    <location>
        <begin position="615"/>
        <end position="633"/>
    </location>
</feature>
<dbReference type="EMBL" id="JACHJW010000001">
    <property type="protein sequence ID" value="MBB4961273.1"/>
    <property type="molecule type" value="Genomic_DNA"/>
</dbReference>
<dbReference type="InterPro" id="IPR021878">
    <property type="entry name" value="TgpA_N"/>
</dbReference>
<dbReference type="PANTHER" id="PTHR42736:SF1">
    <property type="entry name" value="PROTEIN-GLUTAMINE GAMMA-GLUTAMYLTRANSFERASE"/>
    <property type="match status" value="1"/>
</dbReference>
<evidence type="ECO:0000259" key="3">
    <source>
        <dbReference type="SMART" id="SM00460"/>
    </source>
</evidence>
<dbReference type="InterPro" id="IPR002931">
    <property type="entry name" value="Transglutaminase-like"/>
</dbReference>
<feature type="transmembrane region" description="Helical" evidence="2">
    <location>
        <begin position="56"/>
        <end position="75"/>
    </location>
</feature>
<feature type="transmembrane region" description="Helical" evidence="2">
    <location>
        <begin position="118"/>
        <end position="137"/>
    </location>
</feature>
<feature type="transmembrane region" description="Helical" evidence="2">
    <location>
        <begin position="168"/>
        <end position="186"/>
    </location>
</feature>
<keyword evidence="4" id="KW-0645">Protease</keyword>
<keyword evidence="2" id="KW-1133">Transmembrane helix</keyword>
<organism evidence="4 5">
    <name type="scientific">Micromonospora polyrhachis</name>
    <dbReference type="NCBI Taxonomy" id="1282883"/>
    <lineage>
        <taxon>Bacteria</taxon>
        <taxon>Bacillati</taxon>
        <taxon>Actinomycetota</taxon>
        <taxon>Actinomycetes</taxon>
        <taxon>Micromonosporales</taxon>
        <taxon>Micromonosporaceae</taxon>
        <taxon>Micromonospora</taxon>
    </lineage>
</organism>
<keyword evidence="5" id="KW-1185">Reference proteome</keyword>
<gene>
    <name evidence="4" type="ORF">FHR38_005006</name>
</gene>
<comment type="caution">
    <text evidence="4">The sequence shown here is derived from an EMBL/GenBank/DDBJ whole genome shotgun (WGS) entry which is preliminary data.</text>
</comment>
<sequence length="823" mass="89360">MRGSRRLGLVAGAATLLAAAPLSTIFRDWTWLLQCLIVVALLVAVGMLLRWWRTPLWAQPIGLLGTLLIALTWLFPSGREILVVLPTPDTFAYFGQLMSGSVQDIRSYGLKVPDTEPLLFITVLGVGLVAVVVDLLAVGMRRPALAGLPMLAIYAVPVAVYVDSVPPLPFVVGAAGFLWLLVAENVERVRRFGRRFTGDGRDVDIWEPSPLAAAGRRLAIAGVALAVLLPFVVPGMTGGLLDRQNSLGGGGQGRGSQGGPAGRVDLFASLSGQLNQSTTVDMVKVTTTESNPFYLRFGVADRLLPGGFAASNPSGRPVSRGLPDPRSGSRAGVTYQQHRADVETTAGFNMPLLPLYLDPLLMVELSSGWLYDTDQRIVFSRREQSKGRKYSFDYLRADYTPAVLEAVPTLPADHPMRQRYTETPKVREVEELVAQLTKDKRTDYARVRAIYDHFSQDNKFRYSLATEGGTSGQDIVDFLTNRVGFCQQYASAMAWLVRAAGIPARVAFGFSNGTRKEGNTYTLTNRNLHAWTEVYFDGVGWVPFDATPAASVPGSTRTTWAPNSDEPAPVTPTAGPNTAAGPGSSAGPGGVERPERDVDPGFDASGAPIDRPVTIWPWFVAAAVVLLLSLPALRRALLRRRRSPRVPTGSAALAAAGASATMHPVAEVGLVVDQARVEAHAAWDELIDTLVDLRLRVDPTETPRATVDRLIRDGHVAEPAAEATRLLGRAEERARYAREPLPSGQLIGPLHSVRRALAAETSRRTRMVATVLPPSVLMRWRRAITDTTTGFITWVGGVRSRLFNLDRLRRWRTGRLTGGQPTR</sequence>
<dbReference type="GO" id="GO:0006508">
    <property type="term" value="P:proteolysis"/>
    <property type="evidence" value="ECO:0007669"/>
    <property type="project" value="UniProtKB-KW"/>
</dbReference>
<dbReference type="InterPro" id="IPR052901">
    <property type="entry name" value="Bact_TGase-like"/>
</dbReference>
<dbReference type="RefSeq" id="WP_184536889.1">
    <property type="nucleotide sequence ID" value="NZ_JACHJW010000001.1"/>
</dbReference>
<keyword evidence="2" id="KW-0472">Membrane</keyword>
<proteinExistence type="predicted"/>
<feature type="compositionally biased region" description="Low complexity" evidence="1">
    <location>
        <begin position="567"/>
        <end position="583"/>
    </location>
</feature>
<feature type="transmembrane region" description="Helical" evidence="2">
    <location>
        <begin position="218"/>
        <end position="237"/>
    </location>
</feature>
<feature type="region of interest" description="Disordered" evidence="1">
    <location>
        <begin position="310"/>
        <end position="331"/>
    </location>
</feature>
<protein>
    <submittedName>
        <fullName evidence="4">Transglutaminase-like putative cysteine protease</fullName>
    </submittedName>
</protein>
<keyword evidence="4" id="KW-0378">Hydrolase</keyword>